<dbReference type="Proteomes" id="UP000504623">
    <property type="component" value="Unplaced"/>
</dbReference>
<dbReference type="Pfam" id="PF06623">
    <property type="entry name" value="MHC_I_C"/>
    <property type="match status" value="1"/>
</dbReference>
<dbReference type="InterPro" id="IPR037055">
    <property type="entry name" value="MHC_I-like_Ag-recog_sf"/>
</dbReference>
<evidence type="ECO:0000313" key="16">
    <source>
        <dbReference type="RefSeq" id="XP_006872919.1"/>
    </source>
</evidence>
<protein>
    <submittedName>
        <fullName evidence="16">HLA class I histocompatibility antigen, B-15 alpha chain-like</fullName>
    </submittedName>
</protein>
<comment type="similarity">
    <text evidence="3 10">Belongs to the MHC class I family.</text>
</comment>
<dbReference type="PROSITE" id="PS50835">
    <property type="entry name" value="IG_LIKE"/>
    <property type="match status" value="1"/>
</dbReference>
<feature type="domain" description="Ig-like" evidence="14">
    <location>
        <begin position="207"/>
        <end position="293"/>
    </location>
</feature>
<evidence type="ECO:0000256" key="4">
    <source>
        <dbReference type="ARBA" id="ARBA00022451"/>
    </source>
</evidence>
<dbReference type="GO" id="GO:0042605">
    <property type="term" value="F:peptide antigen binding"/>
    <property type="evidence" value="ECO:0007669"/>
    <property type="project" value="TreeGrafter"/>
</dbReference>
<keyword evidence="6" id="KW-0391">Immunity</keyword>
<evidence type="ECO:0000256" key="12">
    <source>
        <dbReference type="SAM" id="Phobius"/>
    </source>
</evidence>
<dbReference type="SUPFAM" id="SSF54452">
    <property type="entry name" value="MHC antigen-recognition domain"/>
    <property type="match status" value="1"/>
</dbReference>
<dbReference type="InterPro" id="IPR001039">
    <property type="entry name" value="MHC_I_a_a1/a2"/>
</dbReference>
<dbReference type="InterPro" id="IPR011162">
    <property type="entry name" value="MHC_I/II-like_Ag-recog"/>
</dbReference>
<dbReference type="InterPro" id="IPR013783">
    <property type="entry name" value="Ig-like_fold"/>
</dbReference>
<dbReference type="GeneID" id="102816291"/>
<dbReference type="PANTHER" id="PTHR16675:SF251">
    <property type="entry name" value="HLA CLASS I HISTOCOMPATIBILITY ANTIGEN, C ALPHA CHAIN"/>
    <property type="match status" value="1"/>
</dbReference>
<dbReference type="Gene3D" id="2.60.40.10">
    <property type="entry name" value="Immunoglobulins"/>
    <property type="match status" value="1"/>
</dbReference>
<dbReference type="FunFam" id="3.30.500.10:FF:000001">
    <property type="entry name" value="H-2 class I histocompatibility antigen, alpha chain"/>
    <property type="match status" value="1"/>
</dbReference>
<evidence type="ECO:0000256" key="13">
    <source>
        <dbReference type="SAM" id="SignalP"/>
    </source>
</evidence>
<dbReference type="PROSITE" id="PS00290">
    <property type="entry name" value="IG_MHC"/>
    <property type="match status" value="1"/>
</dbReference>
<feature type="chain" id="PRO_5039327775" evidence="13">
    <location>
        <begin position="22"/>
        <end position="377"/>
    </location>
</feature>
<sequence length="377" mass="42865">MAPWAFLLLLSRALVLTQIRADTHSLRYFVTAMFSPGQREPRLIAVGYMDDTQLGRFDSDPRNPRAEPVLQWMERMEQEFWDEQTQISKERLRTYREQLRTLREYYNQSETESHTYQGLYSCDVGPDGRLLRAYNQRAYDGADYISLNEDLLTWTAANTAAQITKGKWEETGCAEFYKTYYLEGKCLEWIPKILEVGKETLLRTDPPKAHVTHHPISEREVTLKCWALGFYPAAITFTWQLDGEDQSQDMKLVETRPSGDGTFQKWASVVVPSGEEQRYTCHVQHKGLLEPLTERWKLPSQPTILNEGLIAGLVLLGAMILGTVTVVAMKRKKRSSGGKEASYTPASSSHGDRAQGSDLSLTLSKGIRPSVSDKTEL</sequence>
<dbReference type="Pfam" id="PF00129">
    <property type="entry name" value="MHC_I"/>
    <property type="match status" value="1"/>
</dbReference>
<keyword evidence="8 12" id="KW-0472">Membrane</keyword>
<dbReference type="PRINTS" id="PR01638">
    <property type="entry name" value="MHCCLASSI"/>
</dbReference>
<dbReference type="InterPro" id="IPR050208">
    <property type="entry name" value="MHC_class-I_related"/>
</dbReference>
<keyword evidence="4" id="KW-0490">MHC I</keyword>
<keyword evidence="9" id="KW-0325">Glycoprotein</keyword>
<dbReference type="OrthoDB" id="8936120at2759"/>
<comment type="subcellular location">
    <subcellularLocation>
        <location evidence="2">Membrane</location>
        <topology evidence="2">Single-pass type I membrane protein</topology>
    </subcellularLocation>
</comment>
<evidence type="ECO:0000256" key="9">
    <source>
        <dbReference type="ARBA" id="ARBA00023180"/>
    </source>
</evidence>
<dbReference type="PANTHER" id="PTHR16675">
    <property type="entry name" value="MHC CLASS I-RELATED"/>
    <property type="match status" value="1"/>
</dbReference>
<organism evidence="15 16">
    <name type="scientific">Chrysochloris asiatica</name>
    <name type="common">Cape golden mole</name>
    <dbReference type="NCBI Taxonomy" id="185453"/>
    <lineage>
        <taxon>Eukaryota</taxon>
        <taxon>Metazoa</taxon>
        <taxon>Chordata</taxon>
        <taxon>Craniata</taxon>
        <taxon>Vertebrata</taxon>
        <taxon>Euteleostomi</taxon>
        <taxon>Mammalia</taxon>
        <taxon>Eutheria</taxon>
        <taxon>Afrotheria</taxon>
        <taxon>Chrysochloridae</taxon>
        <taxon>Chrysochlorinae</taxon>
        <taxon>Chrysochloris</taxon>
    </lineage>
</organism>
<dbReference type="GO" id="GO:0005102">
    <property type="term" value="F:signaling receptor binding"/>
    <property type="evidence" value="ECO:0007669"/>
    <property type="project" value="TreeGrafter"/>
</dbReference>
<keyword evidence="13" id="KW-0732">Signal</keyword>
<dbReference type="GO" id="GO:0006955">
    <property type="term" value="P:immune response"/>
    <property type="evidence" value="ECO:0007669"/>
    <property type="project" value="InterPro"/>
</dbReference>
<dbReference type="GO" id="GO:0002486">
    <property type="term" value="P:antigen processing and presentation of endogenous peptide antigen via MHC class I via ER pathway, TAP-independent"/>
    <property type="evidence" value="ECO:0007669"/>
    <property type="project" value="TreeGrafter"/>
</dbReference>
<dbReference type="GO" id="GO:0005615">
    <property type="term" value="C:extracellular space"/>
    <property type="evidence" value="ECO:0007669"/>
    <property type="project" value="TreeGrafter"/>
</dbReference>
<keyword evidence="7 12" id="KW-1133">Transmembrane helix</keyword>
<evidence type="ECO:0000313" key="15">
    <source>
        <dbReference type="Proteomes" id="UP000504623"/>
    </source>
</evidence>
<name>A0A9B0U3P4_CHRAS</name>
<dbReference type="GO" id="GO:0009897">
    <property type="term" value="C:external side of plasma membrane"/>
    <property type="evidence" value="ECO:0007669"/>
    <property type="project" value="TreeGrafter"/>
</dbReference>
<reference evidence="16" key="1">
    <citation type="submission" date="2025-08" db="UniProtKB">
        <authorList>
            <consortium name="RefSeq"/>
        </authorList>
    </citation>
    <scope>IDENTIFICATION</scope>
    <source>
        <tissue evidence="16">Spleen</tissue>
    </source>
</reference>
<evidence type="ECO:0000256" key="6">
    <source>
        <dbReference type="ARBA" id="ARBA00022859"/>
    </source>
</evidence>
<dbReference type="Pfam" id="PF07654">
    <property type="entry name" value="C1-set"/>
    <property type="match status" value="1"/>
</dbReference>
<dbReference type="SUPFAM" id="SSF48726">
    <property type="entry name" value="Immunoglobulin"/>
    <property type="match status" value="1"/>
</dbReference>
<dbReference type="InterPro" id="IPR007110">
    <property type="entry name" value="Ig-like_dom"/>
</dbReference>
<keyword evidence="15" id="KW-1185">Reference proteome</keyword>
<evidence type="ECO:0000256" key="1">
    <source>
        <dbReference type="ARBA" id="ARBA00002297"/>
    </source>
</evidence>
<dbReference type="FunFam" id="2.60.40.10:FF:000014">
    <property type="entry name" value="H-2 class I histocompatibility antigen, alpha chain"/>
    <property type="match status" value="1"/>
</dbReference>
<dbReference type="SMART" id="SM00407">
    <property type="entry name" value="IGc1"/>
    <property type="match status" value="1"/>
</dbReference>
<keyword evidence="5 12" id="KW-0812">Transmembrane</keyword>
<dbReference type="GO" id="GO:0098553">
    <property type="term" value="C:lumenal side of endoplasmic reticulum membrane"/>
    <property type="evidence" value="ECO:0007669"/>
    <property type="project" value="UniProtKB-ARBA"/>
</dbReference>
<evidence type="ECO:0000256" key="2">
    <source>
        <dbReference type="ARBA" id="ARBA00004479"/>
    </source>
</evidence>
<feature type="transmembrane region" description="Helical" evidence="12">
    <location>
        <begin position="309"/>
        <end position="329"/>
    </location>
</feature>
<dbReference type="GO" id="GO:0042612">
    <property type="term" value="C:MHC class I protein complex"/>
    <property type="evidence" value="ECO:0007669"/>
    <property type="project" value="UniProtKB-KW"/>
</dbReference>
<evidence type="ECO:0000256" key="3">
    <source>
        <dbReference type="ARBA" id="ARBA00006909"/>
    </source>
</evidence>
<gene>
    <name evidence="16" type="primary">LOC102816291</name>
</gene>
<dbReference type="RefSeq" id="XP_006872919.1">
    <property type="nucleotide sequence ID" value="XM_006872857.1"/>
</dbReference>
<evidence type="ECO:0000256" key="10">
    <source>
        <dbReference type="RuleBase" id="RU004439"/>
    </source>
</evidence>
<dbReference type="InterPro" id="IPR003006">
    <property type="entry name" value="Ig/MHC_CS"/>
</dbReference>
<dbReference type="Gene3D" id="3.30.500.10">
    <property type="entry name" value="MHC class I-like antigen recognition-like"/>
    <property type="match status" value="1"/>
</dbReference>
<dbReference type="InterPro" id="IPR003597">
    <property type="entry name" value="Ig_C1-set"/>
</dbReference>
<evidence type="ECO:0000256" key="11">
    <source>
        <dbReference type="SAM" id="MobiDB-lite"/>
    </source>
</evidence>
<feature type="region of interest" description="Disordered" evidence="11">
    <location>
        <begin position="334"/>
        <end position="377"/>
    </location>
</feature>
<dbReference type="InterPro" id="IPR011161">
    <property type="entry name" value="MHC_I-like_Ag-recog"/>
</dbReference>
<dbReference type="GO" id="GO:0001916">
    <property type="term" value="P:positive regulation of T cell mediated cytotoxicity"/>
    <property type="evidence" value="ECO:0007669"/>
    <property type="project" value="TreeGrafter"/>
</dbReference>
<dbReference type="InterPro" id="IPR010579">
    <property type="entry name" value="MHC_I_a_C"/>
</dbReference>
<comment type="function">
    <text evidence="1">Involved in the presentation of foreign antigens to the immune system.</text>
</comment>
<evidence type="ECO:0000256" key="5">
    <source>
        <dbReference type="ARBA" id="ARBA00022692"/>
    </source>
</evidence>
<evidence type="ECO:0000259" key="14">
    <source>
        <dbReference type="PROSITE" id="PS50835"/>
    </source>
</evidence>
<feature type="signal peptide" evidence="13">
    <location>
        <begin position="1"/>
        <end position="21"/>
    </location>
</feature>
<dbReference type="GO" id="GO:0030670">
    <property type="term" value="C:phagocytic vesicle membrane"/>
    <property type="evidence" value="ECO:0007669"/>
    <property type="project" value="UniProtKB-ARBA"/>
</dbReference>
<dbReference type="CDD" id="cd07698">
    <property type="entry name" value="IgC1_MHC_I_alpha3"/>
    <property type="match status" value="1"/>
</dbReference>
<dbReference type="GO" id="GO:0002476">
    <property type="term" value="P:antigen processing and presentation of endogenous peptide antigen via MHC class Ib"/>
    <property type="evidence" value="ECO:0007669"/>
    <property type="project" value="TreeGrafter"/>
</dbReference>
<dbReference type="AlphaFoldDB" id="A0A9B0U3P4"/>
<proteinExistence type="inferred from homology"/>
<accession>A0A9B0U3P4</accession>
<evidence type="ECO:0000256" key="8">
    <source>
        <dbReference type="ARBA" id="ARBA00023136"/>
    </source>
</evidence>
<evidence type="ECO:0000256" key="7">
    <source>
        <dbReference type="ARBA" id="ARBA00022989"/>
    </source>
</evidence>
<dbReference type="InterPro" id="IPR036179">
    <property type="entry name" value="Ig-like_dom_sf"/>
</dbReference>